<feature type="coiled-coil region" evidence="1">
    <location>
        <begin position="87"/>
        <end position="148"/>
    </location>
</feature>
<evidence type="ECO:0000313" key="4">
    <source>
        <dbReference type="Proteomes" id="UP000298138"/>
    </source>
</evidence>
<dbReference type="Proteomes" id="UP000298138">
    <property type="component" value="Unassembled WGS sequence"/>
</dbReference>
<feature type="compositionally biased region" description="Low complexity" evidence="2">
    <location>
        <begin position="265"/>
        <end position="277"/>
    </location>
</feature>
<sequence>MMMLLTKPNGKGRVHIETDPVVALPLTAKFLSESRPPIRAFSEKNESTAQQASILLTSISTLLDTHNVTATTLRSQLPLLPSLSTSIAAAESKARSIAEQLQSLDRLVTELVAEDERTRMELEVEVVRRREEEELEKWMRRRRTEVEELKRGYVKKLVEFAGERREVELEIGSAGDGGKEADVLRRIAGRGKERIREKEQNETVNEDVAADDDGVRKDENTSTQDELEGFFTDSDEDKSQPPKPSPSVQLSPSSQLPKRPPPAPSESAHPSVSSSTQPPLPPPSSPMGKKRHSLLSIHPGSRTKGKIKATPAPAAIQNTHSKSPSQTQRKRGNQLVVMDEDVDINELEDFYK</sequence>
<keyword evidence="4" id="KW-1185">Reference proteome</keyword>
<dbReference type="InParanoid" id="A0A4V3SJ00"/>
<gene>
    <name evidence="3" type="ORF">EX30DRAFT_370783</name>
</gene>
<evidence type="ECO:0000256" key="1">
    <source>
        <dbReference type="SAM" id="Coils"/>
    </source>
</evidence>
<feature type="region of interest" description="Disordered" evidence="2">
    <location>
        <begin position="194"/>
        <end position="335"/>
    </location>
</feature>
<name>A0A4V3SJ00_9PEZI</name>
<evidence type="ECO:0000256" key="2">
    <source>
        <dbReference type="SAM" id="MobiDB-lite"/>
    </source>
</evidence>
<feature type="compositionally biased region" description="Polar residues" evidence="2">
    <location>
        <begin position="316"/>
        <end position="327"/>
    </location>
</feature>
<protein>
    <submittedName>
        <fullName evidence="3">Uncharacterized protein</fullName>
    </submittedName>
</protein>
<proteinExistence type="predicted"/>
<reference evidence="3 4" key="1">
    <citation type="submission" date="2019-04" db="EMBL/GenBank/DDBJ databases">
        <title>Comparative genomics and transcriptomics to analyze fruiting body development in filamentous ascomycetes.</title>
        <authorList>
            <consortium name="DOE Joint Genome Institute"/>
            <person name="Lutkenhaus R."/>
            <person name="Traeger S."/>
            <person name="Breuer J."/>
            <person name="Kuo A."/>
            <person name="Lipzen A."/>
            <person name="Pangilinan J."/>
            <person name="Dilworth D."/>
            <person name="Sandor L."/>
            <person name="Poggeler S."/>
            <person name="Barry K."/>
            <person name="Grigoriev I.V."/>
            <person name="Nowrousian M."/>
        </authorList>
    </citation>
    <scope>NUCLEOTIDE SEQUENCE [LARGE SCALE GENOMIC DNA]</scope>
    <source>
        <strain evidence="3 4">CBS 389.68</strain>
    </source>
</reference>
<keyword evidence="1" id="KW-0175">Coiled coil</keyword>
<evidence type="ECO:0000313" key="3">
    <source>
        <dbReference type="EMBL" id="TGZ82105.1"/>
    </source>
</evidence>
<dbReference type="EMBL" id="ML220116">
    <property type="protein sequence ID" value="TGZ82105.1"/>
    <property type="molecule type" value="Genomic_DNA"/>
</dbReference>
<feature type="compositionally biased region" description="Acidic residues" evidence="2">
    <location>
        <begin position="225"/>
        <end position="236"/>
    </location>
</feature>
<dbReference type="AlphaFoldDB" id="A0A4V3SJ00"/>
<feature type="compositionally biased region" description="Low complexity" evidence="2">
    <location>
        <begin position="246"/>
        <end position="257"/>
    </location>
</feature>
<accession>A0A4V3SJ00</accession>
<organism evidence="3 4">
    <name type="scientific">Ascodesmis nigricans</name>
    <dbReference type="NCBI Taxonomy" id="341454"/>
    <lineage>
        <taxon>Eukaryota</taxon>
        <taxon>Fungi</taxon>
        <taxon>Dikarya</taxon>
        <taxon>Ascomycota</taxon>
        <taxon>Pezizomycotina</taxon>
        <taxon>Pezizomycetes</taxon>
        <taxon>Pezizales</taxon>
        <taxon>Ascodesmidaceae</taxon>
        <taxon>Ascodesmis</taxon>
    </lineage>
</organism>